<dbReference type="SUPFAM" id="SSF81383">
    <property type="entry name" value="F-box domain"/>
    <property type="match status" value="1"/>
</dbReference>
<accession>A0AAV3Q804</accession>
<proteinExistence type="predicted"/>
<dbReference type="EMBL" id="BAABME010003573">
    <property type="protein sequence ID" value="GAA0159316.1"/>
    <property type="molecule type" value="Genomic_DNA"/>
</dbReference>
<dbReference type="AlphaFoldDB" id="A0AAV3Q804"/>
<evidence type="ECO:0000313" key="2">
    <source>
        <dbReference type="Proteomes" id="UP001454036"/>
    </source>
</evidence>
<name>A0AAV3Q804_LITER</name>
<protein>
    <recommendedName>
        <fullName evidence="3">F-box domain-containing protein</fullName>
    </recommendedName>
</protein>
<dbReference type="Proteomes" id="UP001454036">
    <property type="component" value="Unassembled WGS sequence"/>
</dbReference>
<evidence type="ECO:0000313" key="1">
    <source>
        <dbReference type="EMBL" id="GAA0159316.1"/>
    </source>
</evidence>
<reference evidence="1 2" key="1">
    <citation type="submission" date="2024-01" db="EMBL/GenBank/DDBJ databases">
        <title>The complete chloroplast genome sequence of Lithospermum erythrorhizon: insights into the phylogenetic relationship among Boraginaceae species and the maternal lineages of purple gromwells.</title>
        <authorList>
            <person name="Okada T."/>
            <person name="Watanabe K."/>
        </authorList>
    </citation>
    <scope>NUCLEOTIDE SEQUENCE [LARGE SCALE GENOMIC DNA]</scope>
</reference>
<evidence type="ECO:0008006" key="3">
    <source>
        <dbReference type="Google" id="ProtNLM"/>
    </source>
</evidence>
<keyword evidence="2" id="KW-1185">Reference proteome</keyword>
<gene>
    <name evidence="1" type="ORF">LIER_16123</name>
</gene>
<sequence>MRIKKKVARVANQATSAEIVASIDDLLIHILLLLPTRSLVLFKSVLRHWVALITNSKFSLLRNPYPNPATGLYLQRLAFGVEISICPS</sequence>
<organism evidence="1 2">
    <name type="scientific">Lithospermum erythrorhizon</name>
    <name type="common">Purple gromwell</name>
    <name type="synonym">Lithospermum officinale var. erythrorhizon</name>
    <dbReference type="NCBI Taxonomy" id="34254"/>
    <lineage>
        <taxon>Eukaryota</taxon>
        <taxon>Viridiplantae</taxon>
        <taxon>Streptophyta</taxon>
        <taxon>Embryophyta</taxon>
        <taxon>Tracheophyta</taxon>
        <taxon>Spermatophyta</taxon>
        <taxon>Magnoliopsida</taxon>
        <taxon>eudicotyledons</taxon>
        <taxon>Gunneridae</taxon>
        <taxon>Pentapetalae</taxon>
        <taxon>asterids</taxon>
        <taxon>lamiids</taxon>
        <taxon>Boraginales</taxon>
        <taxon>Boraginaceae</taxon>
        <taxon>Boraginoideae</taxon>
        <taxon>Lithospermeae</taxon>
        <taxon>Lithospermum</taxon>
    </lineage>
</organism>
<dbReference type="InterPro" id="IPR036047">
    <property type="entry name" value="F-box-like_dom_sf"/>
</dbReference>
<comment type="caution">
    <text evidence="1">The sequence shown here is derived from an EMBL/GenBank/DDBJ whole genome shotgun (WGS) entry which is preliminary data.</text>
</comment>